<evidence type="ECO:0000313" key="2">
    <source>
        <dbReference type="Proteomes" id="UP000007304"/>
    </source>
</evidence>
<evidence type="ECO:0000313" key="1">
    <source>
        <dbReference type="EMBL" id="EHY61197.1"/>
    </source>
</evidence>
<dbReference type="AlphaFoldDB" id="H6CBQ0"/>
<protein>
    <submittedName>
        <fullName evidence="1">Uncharacterized protein</fullName>
    </submittedName>
</protein>
<reference evidence="1" key="1">
    <citation type="submission" date="2011-07" db="EMBL/GenBank/DDBJ databases">
        <title>The Genome Sequence of Exophiala (Wangiella) dermatitidis NIH/UT8656.</title>
        <authorList>
            <consortium name="The Broad Institute Genome Sequencing Platform"/>
            <person name="Cuomo C."/>
            <person name="Wang Z."/>
            <person name="Hunicke-Smith S."/>
            <person name="Szanislo P.J."/>
            <person name="Earl A."/>
            <person name="Young S.K."/>
            <person name="Zeng Q."/>
            <person name="Gargeya S."/>
            <person name="Fitzgerald M."/>
            <person name="Haas B."/>
            <person name="Abouelleil A."/>
            <person name="Alvarado L."/>
            <person name="Arachchi H.M."/>
            <person name="Berlin A."/>
            <person name="Brown A."/>
            <person name="Chapman S.B."/>
            <person name="Chen Z."/>
            <person name="Dunbar C."/>
            <person name="Freedman E."/>
            <person name="Gearin G."/>
            <person name="Gellesch M."/>
            <person name="Goldberg J."/>
            <person name="Griggs A."/>
            <person name="Gujja S."/>
            <person name="Heiman D."/>
            <person name="Howarth C."/>
            <person name="Larson L."/>
            <person name="Lui A."/>
            <person name="MacDonald P.J.P."/>
            <person name="Montmayeur A."/>
            <person name="Murphy C."/>
            <person name="Neiman D."/>
            <person name="Pearson M."/>
            <person name="Priest M."/>
            <person name="Roberts A."/>
            <person name="Saif S."/>
            <person name="Shea T."/>
            <person name="Shenoy N."/>
            <person name="Sisk P."/>
            <person name="Stolte C."/>
            <person name="Sykes S."/>
            <person name="Wortman J."/>
            <person name="Nusbaum C."/>
            <person name="Birren B."/>
        </authorList>
    </citation>
    <scope>NUCLEOTIDE SEQUENCE</scope>
    <source>
        <strain evidence="1">NIH/UT8656</strain>
    </source>
</reference>
<dbReference type="HOGENOM" id="CLU_1815783_0_0_1"/>
<accession>H6CBQ0</accession>
<gene>
    <name evidence="1" type="ORF">HMPREF1120_09133</name>
</gene>
<dbReference type="GeneID" id="20313772"/>
<name>H6CBQ0_EXODN</name>
<dbReference type="RefSeq" id="XP_009161658.1">
    <property type="nucleotide sequence ID" value="XM_009163410.1"/>
</dbReference>
<keyword evidence="2" id="KW-1185">Reference proteome</keyword>
<proteinExistence type="predicted"/>
<dbReference type="InParanoid" id="H6CBQ0"/>
<dbReference type="VEuPathDB" id="FungiDB:HMPREF1120_09133"/>
<sequence length="142" mass="15891">MRLREDHPLPCTFCCSLTDIFMSLAILSSFCFRDSIRARTSGPGFSTDSGVGLAVPLSKASYLSRQALWEKLMTGCVGKQCKQSDHTITRSNLPWQASCDPRQCATFGLLPLRWLSRSPSRLWQRRRPRPRPSWVSGQASAG</sequence>
<dbReference type="EMBL" id="JH226137">
    <property type="protein sequence ID" value="EHY61197.1"/>
    <property type="molecule type" value="Genomic_DNA"/>
</dbReference>
<dbReference type="Proteomes" id="UP000007304">
    <property type="component" value="Unassembled WGS sequence"/>
</dbReference>
<organism evidence="1 2">
    <name type="scientific">Exophiala dermatitidis (strain ATCC 34100 / CBS 525.76 / NIH/UT8656)</name>
    <name type="common">Black yeast</name>
    <name type="synonym">Wangiella dermatitidis</name>
    <dbReference type="NCBI Taxonomy" id="858893"/>
    <lineage>
        <taxon>Eukaryota</taxon>
        <taxon>Fungi</taxon>
        <taxon>Dikarya</taxon>
        <taxon>Ascomycota</taxon>
        <taxon>Pezizomycotina</taxon>
        <taxon>Eurotiomycetes</taxon>
        <taxon>Chaetothyriomycetidae</taxon>
        <taxon>Chaetothyriales</taxon>
        <taxon>Herpotrichiellaceae</taxon>
        <taxon>Exophiala</taxon>
    </lineage>
</organism>